<dbReference type="AlphaFoldDB" id="A0A0S4IVZ3"/>
<reference evidence="2" key="1">
    <citation type="submission" date="2015-09" db="EMBL/GenBank/DDBJ databases">
        <authorList>
            <consortium name="Pathogen Informatics"/>
        </authorList>
    </citation>
    <scope>NUCLEOTIDE SEQUENCE [LARGE SCALE GENOMIC DNA]</scope>
    <source>
        <strain evidence="2">Lake Konstanz</strain>
    </source>
</reference>
<proteinExistence type="predicted"/>
<evidence type="ECO:0000313" key="1">
    <source>
        <dbReference type="EMBL" id="CUG05862.1"/>
    </source>
</evidence>
<dbReference type="VEuPathDB" id="TriTrypDB:BSAL_04850"/>
<evidence type="ECO:0000313" key="2">
    <source>
        <dbReference type="Proteomes" id="UP000051952"/>
    </source>
</evidence>
<organism evidence="1 2">
    <name type="scientific">Bodo saltans</name>
    <name type="common">Flagellated protozoan</name>
    <dbReference type="NCBI Taxonomy" id="75058"/>
    <lineage>
        <taxon>Eukaryota</taxon>
        <taxon>Discoba</taxon>
        <taxon>Euglenozoa</taxon>
        <taxon>Kinetoplastea</taxon>
        <taxon>Metakinetoplastina</taxon>
        <taxon>Eubodonida</taxon>
        <taxon>Bodonidae</taxon>
        <taxon>Bodo</taxon>
    </lineage>
</organism>
<dbReference type="EMBL" id="CYKH01000548">
    <property type="protein sequence ID" value="CUG05862.1"/>
    <property type="molecule type" value="Genomic_DNA"/>
</dbReference>
<accession>A0A0S4IVZ3</accession>
<keyword evidence="2" id="KW-1185">Reference proteome</keyword>
<protein>
    <submittedName>
        <fullName evidence="1">Uncharacterized protein</fullName>
    </submittedName>
</protein>
<gene>
    <name evidence="1" type="ORF">BSAL_04850</name>
</gene>
<name>A0A0S4IVZ3_BODSA</name>
<dbReference type="Proteomes" id="UP000051952">
    <property type="component" value="Unassembled WGS sequence"/>
</dbReference>
<sequence length="759" mass="84196">MERVEIQQLRQLDINASISGEFRVVDSKTAECSRRRFRNARGKDNDAMSNAKKNDQLDGVVDAFLFRGGAASAHFVDVLCSYDVFQHADTVAWIATRYLNARRGRPSPSSIQSSSLSQSPVSTLVTALCASLAYVFPAGAVPTCAMITAPQAPTRFYCTIGEVSLVLHHWATILGLQHGAPAALYERFFDRLLELMSTGHAASHAALCCSSAKGLAFLWLAVHNKRRTSDSGQFTVAAASALNVPLRKLETFAVTLREDLGMQEEFFTWAIRRWLHVVEIHVNLFAASVAVDEGRGPRAVSQTFVVSVVSDQHHRHSHSSEPLTSPQFKNAALFSELLAPSAVDSLQSMLWGDMSDSDHQHETNAGRVWALLHAMRRHHCSAATPSSRVILIGLGVSDPAVSWIFPHKCVPWAAPMLPREFTKLAECAAIMSVAQTKDSRADMNEMDDDEMGPLSFSQDRFFQPWMLLSSSTVTKKASRHYFDYAQMSPASKVRVLLMGLGVRYLETSAAPGASPHDSVAGGASAAADELDVVVDGRTSVVTWLNPEVLSFVHTAADTTKSLILAPTIQAAARAYLSAHHFVARKHRSRMRHHVVIVQGFIRALSSMRHTCHKDVFQRIASMSFADSLSGWSWLLQPDVARVEELRSTLPNLDSCSASELYPPLKVMKSRAAREGVARGYIAQRLIGLESLEHRARCLVSEEHHRVWQSMTTGMFLRSPLWGLMYRQRIHRDLLTDSEIMHTRVIQRELLWRNALSEVQ</sequence>